<dbReference type="RefSeq" id="WP_138698283.1">
    <property type="nucleotide sequence ID" value="NZ_JBHSAZ010000040.1"/>
</dbReference>
<dbReference type="AlphaFoldDB" id="A0A5S4FAE3"/>
<evidence type="ECO:0000313" key="1">
    <source>
        <dbReference type="EMBL" id="TMR13523.1"/>
    </source>
</evidence>
<evidence type="ECO:0000313" key="2">
    <source>
        <dbReference type="Proteomes" id="UP000306628"/>
    </source>
</evidence>
<keyword evidence="2" id="KW-1185">Reference proteome</keyword>
<dbReference type="OrthoDB" id="3298842at2"/>
<organism evidence="1 2">
    <name type="scientific">Nonomuraea zeae</name>
    <dbReference type="NCBI Taxonomy" id="1642303"/>
    <lineage>
        <taxon>Bacteria</taxon>
        <taxon>Bacillati</taxon>
        <taxon>Actinomycetota</taxon>
        <taxon>Actinomycetes</taxon>
        <taxon>Streptosporangiales</taxon>
        <taxon>Streptosporangiaceae</taxon>
        <taxon>Nonomuraea</taxon>
    </lineage>
</organism>
<reference evidence="1 2" key="1">
    <citation type="submission" date="2019-05" db="EMBL/GenBank/DDBJ databases">
        <title>Draft genome sequence of Nonomuraea zeae DSM 100528.</title>
        <authorList>
            <person name="Saricaoglu S."/>
            <person name="Isik K."/>
        </authorList>
    </citation>
    <scope>NUCLEOTIDE SEQUENCE [LARGE SCALE GENOMIC DNA]</scope>
    <source>
        <strain evidence="1 2">DSM 100528</strain>
    </source>
</reference>
<gene>
    <name evidence="1" type="ORF">ETD85_57570</name>
</gene>
<evidence type="ECO:0008006" key="3">
    <source>
        <dbReference type="Google" id="ProtNLM"/>
    </source>
</evidence>
<accession>A0A5S4FAE3</accession>
<dbReference type="EMBL" id="VCKX01000426">
    <property type="protein sequence ID" value="TMR13523.1"/>
    <property type="molecule type" value="Genomic_DNA"/>
</dbReference>
<name>A0A5S4FAE3_9ACTN</name>
<comment type="caution">
    <text evidence="1">The sequence shown here is derived from an EMBL/GenBank/DDBJ whole genome shotgun (WGS) entry which is preliminary data.</text>
</comment>
<protein>
    <recommendedName>
        <fullName evidence="3">Ribosomal protein L7/L12 C-terminal domain-containing protein</fullName>
    </recommendedName>
</protein>
<sequence length="84" mass="9204">MESVEERIARLEKQVAYLQRHLGVDPVLVDAVADGAALPPDFYSALQAGKTVKAIAIYRKVTNASLVTAKNAVETIQREVPLER</sequence>
<proteinExistence type="predicted"/>
<dbReference type="Proteomes" id="UP000306628">
    <property type="component" value="Unassembled WGS sequence"/>
</dbReference>